<evidence type="ECO:0000256" key="1">
    <source>
        <dbReference type="ARBA" id="ARBA00004167"/>
    </source>
</evidence>
<dbReference type="PANTHER" id="PTHR24282">
    <property type="entry name" value="CYTOCHROME P450 FAMILY MEMBER"/>
    <property type="match status" value="1"/>
</dbReference>
<dbReference type="AlphaFoldDB" id="A0A2Z7CDG2"/>
<organism evidence="13 14">
    <name type="scientific">Dorcoceras hygrometricum</name>
    <dbReference type="NCBI Taxonomy" id="472368"/>
    <lineage>
        <taxon>Eukaryota</taxon>
        <taxon>Viridiplantae</taxon>
        <taxon>Streptophyta</taxon>
        <taxon>Embryophyta</taxon>
        <taxon>Tracheophyta</taxon>
        <taxon>Spermatophyta</taxon>
        <taxon>Magnoliopsida</taxon>
        <taxon>eudicotyledons</taxon>
        <taxon>Gunneridae</taxon>
        <taxon>Pentapetalae</taxon>
        <taxon>asterids</taxon>
        <taxon>lamiids</taxon>
        <taxon>Lamiales</taxon>
        <taxon>Gesneriaceae</taxon>
        <taxon>Didymocarpoideae</taxon>
        <taxon>Trichosporeae</taxon>
        <taxon>Loxocarpinae</taxon>
        <taxon>Dorcoceras</taxon>
    </lineage>
</organism>
<keyword evidence="14" id="KW-1185">Reference proteome</keyword>
<dbReference type="InterPro" id="IPR002401">
    <property type="entry name" value="Cyt_P450_E_grp-I"/>
</dbReference>
<name>A0A2Z7CDG2_9LAMI</name>
<keyword evidence="4" id="KW-0812">Transmembrane</keyword>
<gene>
    <name evidence="13" type="ORF">F511_29411</name>
</gene>
<dbReference type="GO" id="GO:0020037">
    <property type="term" value="F:heme binding"/>
    <property type="evidence" value="ECO:0007669"/>
    <property type="project" value="InterPro"/>
</dbReference>
<comment type="subcellular location">
    <subcellularLocation>
        <location evidence="1">Membrane</location>
        <topology evidence="1">Single-pass membrane protein</topology>
    </subcellularLocation>
</comment>
<evidence type="ECO:0000313" key="13">
    <source>
        <dbReference type="EMBL" id="KZV45090.1"/>
    </source>
</evidence>
<evidence type="ECO:0000256" key="12">
    <source>
        <dbReference type="RuleBase" id="RU000461"/>
    </source>
</evidence>
<dbReference type="PRINTS" id="PR00385">
    <property type="entry name" value="P450"/>
</dbReference>
<feature type="binding site" description="axial binding residue" evidence="11">
    <location>
        <position position="462"/>
    </location>
    <ligand>
        <name>heme</name>
        <dbReference type="ChEBI" id="CHEBI:30413"/>
    </ligand>
    <ligandPart>
        <name>Fe</name>
        <dbReference type="ChEBI" id="CHEBI:18248"/>
    </ligandPart>
</feature>
<dbReference type="OrthoDB" id="1470350at2759"/>
<keyword evidence="9 12" id="KW-0503">Monooxygenase</keyword>
<comment type="similarity">
    <text evidence="2 12">Belongs to the cytochrome P450 family.</text>
</comment>
<dbReference type="InterPro" id="IPR017972">
    <property type="entry name" value="Cyt_P450_CS"/>
</dbReference>
<evidence type="ECO:0000256" key="5">
    <source>
        <dbReference type="ARBA" id="ARBA00022723"/>
    </source>
</evidence>
<dbReference type="PROSITE" id="PS00086">
    <property type="entry name" value="CYTOCHROME_P450"/>
    <property type="match status" value="1"/>
</dbReference>
<comment type="cofactor">
    <cofactor evidence="11">
        <name>heme</name>
        <dbReference type="ChEBI" id="CHEBI:30413"/>
    </cofactor>
</comment>
<dbReference type="Gene3D" id="1.10.630.10">
    <property type="entry name" value="Cytochrome P450"/>
    <property type="match status" value="1"/>
</dbReference>
<dbReference type="PANTHER" id="PTHR24282:SF260">
    <property type="entry name" value="CYTOCHROME P450 714C2-LIKE"/>
    <property type="match status" value="1"/>
</dbReference>
<protein>
    <recommendedName>
        <fullName evidence="15">Cytochrome P450 714C2-like</fullName>
    </recommendedName>
</protein>
<accession>A0A2Z7CDG2</accession>
<dbReference type="InterPro" id="IPR050665">
    <property type="entry name" value="Cytochrome_P450_Monooxygen"/>
</dbReference>
<proteinExistence type="inferred from homology"/>
<keyword evidence="8 11" id="KW-0408">Iron</keyword>
<dbReference type="InterPro" id="IPR036396">
    <property type="entry name" value="Cyt_P450_sf"/>
</dbReference>
<evidence type="ECO:0000256" key="9">
    <source>
        <dbReference type="ARBA" id="ARBA00023033"/>
    </source>
</evidence>
<evidence type="ECO:0000313" key="14">
    <source>
        <dbReference type="Proteomes" id="UP000250235"/>
    </source>
</evidence>
<keyword evidence="7 12" id="KW-0560">Oxidoreductase</keyword>
<keyword evidence="3 11" id="KW-0349">Heme</keyword>
<keyword evidence="5 11" id="KW-0479">Metal-binding</keyword>
<evidence type="ECO:0000256" key="10">
    <source>
        <dbReference type="ARBA" id="ARBA00023136"/>
    </source>
</evidence>
<dbReference type="GO" id="GO:0005506">
    <property type="term" value="F:iron ion binding"/>
    <property type="evidence" value="ECO:0007669"/>
    <property type="project" value="InterPro"/>
</dbReference>
<evidence type="ECO:0000256" key="2">
    <source>
        <dbReference type="ARBA" id="ARBA00010617"/>
    </source>
</evidence>
<dbReference type="EMBL" id="KQ996429">
    <property type="protein sequence ID" value="KZV45090.1"/>
    <property type="molecule type" value="Genomic_DNA"/>
</dbReference>
<dbReference type="PRINTS" id="PR00463">
    <property type="entry name" value="EP450I"/>
</dbReference>
<dbReference type="GO" id="GO:0004497">
    <property type="term" value="F:monooxygenase activity"/>
    <property type="evidence" value="ECO:0007669"/>
    <property type="project" value="UniProtKB-KW"/>
</dbReference>
<evidence type="ECO:0000256" key="6">
    <source>
        <dbReference type="ARBA" id="ARBA00022989"/>
    </source>
</evidence>
<dbReference type="GO" id="GO:0016020">
    <property type="term" value="C:membrane"/>
    <property type="evidence" value="ECO:0007669"/>
    <property type="project" value="UniProtKB-SubCell"/>
</dbReference>
<evidence type="ECO:0000256" key="7">
    <source>
        <dbReference type="ARBA" id="ARBA00023002"/>
    </source>
</evidence>
<sequence>MFFSLILCGSFLIFAWLLGSFLWQPKRLRSKLEKQGIKGPFPSLLYGNITEINKINSRFQENLVTRSADSGDKLHSWPSNALPHLVQWRNEYGPIFVYAMGNIQMLCVTNPDMVREISLCTSLDLGKPTYLSKDRGPLLGRGILTSNGPYWANQRKILAPEFYLDKVKGMVHMMVQSTSMMLESWEIKTEDLEGKLEITVDEDLRKLSADIISRACFGSSYEKGEKIFSTLHALQRVMSKGVVGVPGLRYLPNKHNKEIWKLESEIDAMILEAVKENNQLNDSKKNLLQLLLCEAEKSRDDNDVPKDVSMDKFIVDNCKNIYFAGHETTAISASWCLMILASYPEWQARARSEVLEICGKKSPDADMLKNMKTLTMVIQETLRLYPPVAFVVREALQDIKFKEIQVPKGVIVQIPIPILHQNQDLWGSDALKFKPDRFAKGIAGACKIPQAYMPFGIGARTCLGQNFAMMELKVILSLVLAKFSFSLAATYRHSPVFRLVIKPEFGVSITVEKL</sequence>
<dbReference type="Proteomes" id="UP000250235">
    <property type="component" value="Unassembled WGS sequence"/>
</dbReference>
<dbReference type="Pfam" id="PF00067">
    <property type="entry name" value="p450"/>
    <property type="match status" value="1"/>
</dbReference>
<dbReference type="InterPro" id="IPR001128">
    <property type="entry name" value="Cyt_P450"/>
</dbReference>
<dbReference type="SUPFAM" id="SSF48264">
    <property type="entry name" value="Cytochrome P450"/>
    <property type="match status" value="1"/>
</dbReference>
<keyword evidence="10" id="KW-0472">Membrane</keyword>
<evidence type="ECO:0000256" key="4">
    <source>
        <dbReference type="ARBA" id="ARBA00022692"/>
    </source>
</evidence>
<reference evidence="13 14" key="1">
    <citation type="journal article" date="2015" name="Proc. Natl. Acad. Sci. U.S.A.">
        <title>The resurrection genome of Boea hygrometrica: A blueprint for survival of dehydration.</title>
        <authorList>
            <person name="Xiao L."/>
            <person name="Yang G."/>
            <person name="Zhang L."/>
            <person name="Yang X."/>
            <person name="Zhao S."/>
            <person name="Ji Z."/>
            <person name="Zhou Q."/>
            <person name="Hu M."/>
            <person name="Wang Y."/>
            <person name="Chen M."/>
            <person name="Xu Y."/>
            <person name="Jin H."/>
            <person name="Xiao X."/>
            <person name="Hu G."/>
            <person name="Bao F."/>
            <person name="Hu Y."/>
            <person name="Wan P."/>
            <person name="Li L."/>
            <person name="Deng X."/>
            <person name="Kuang T."/>
            <person name="Xiang C."/>
            <person name="Zhu J.K."/>
            <person name="Oliver M.J."/>
            <person name="He Y."/>
        </authorList>
    </citation>
    <scope>NUCLEOTIDE SEQUENCE [LARGE SCALE GENOMIC DNA]</scope>
    <source>
        <strain evidence="14">cv. XS01</strain>
    </source>
</reference>
<evidence type="ECO:0000256" key="3">
    <source>
        <dbReference type="ARBA" id="ARBA00022617"/>
    </source>
</evidence>
<evidence type="ECO:0000256" key="8">
    <source>
        <dbReference type="ARBA" id="ARBA00023004"/>
    </source>
</evidence>
<keyword evidence="6" id="KW-1133">Transmembrane helix</keyword>
<evidence type="ECO:0008006" key="15">
    <source>
        <dbReference type="Google" id="ProtNLM"/>
    </source>
</evidence>
<dbReference type="GO" id="GO:0016705">
    <property type="term" value="F:oxidoreductase activity, acting on paired donors, with incorporation or reduction of molecular oxygen"/>
    <property type="evidence" value="ECO:0007669"/>
    <property type="project" value="InterPro"/>
</dbReference>
<evidence type="ECO:0000256" key="11">
    <source>
        <dbReference type="PIRSR" id="PIRSR602401-1"/>
    </source>
</evidence>